<dbReference type="AlphaFoldDB" id="A0A0X3NR62"/>
<dbReference type="InterPro" id="IPR050713">
    <property type="entry name" value="RTP_Phos/Ushers"/>
</dbReference>
<protein>
    <submittedName>
        <fullName evidence="2">Tenascin-R</fullName>
    </submittedName>
</protein>
<name>A0A0X3NR62_SCHSO</name>
<dbReference type="InterPro" id="IPR013783">
    <property type="entry name" value="Ig-like_fold"/>
</dbReference>
<organism evidence="2">
    <name type="scientific">Schistocephalus solidus</name>
    <name type="common">Tapeworm</name>
    <dbReference type="NCBI Taxonomy" id="70667"/>
    <lineage>
        <taxon>Eukaryota</taxon>
        <taxon>Metazoa</taxon>
        <taxon>Spiralia</taxon>
        <taxon>Lophotrochozoa</taxon>
        <taxon>Platyhelminthes</taxon>
        <taxon>Cestoda</taxon>
        <taxon>Eucestoda</taxon>
        <taxon>Diphyllobothriidea</taxon>
        <taxon>Diphyllobothriidae</taxon>
        <taxon>Schistocephalus</taxon>
    </lineage>
</organism>
<evidence type="ECO:0000259" key="1">
    <source>
        <dbReference type="PROSITE" id="PS50853"/>
    </source>
</evidence>
<dbReference type="InterPro" id="IPR003961">
    <property type="entry name" value="FN3_dom"/>
</dbReference>
<dbReference type="GO" id="GO:0045296">
    <property type="term" value="F:cadherin binding"/>
    <property type="evidence" value="ECO:0007669"/>
    <property type="project" value="TreeGrafter"/>
</dbReference>
<evidence type="ECO:0000313" key="2">
    <source>
        <dbReference type="EMBL" id="JAP42309.1"/>
    </source>
</evidence>
<feature type="non-terminal residue" evidence="2">
    <location>
        <position position="1"/>
    </location>
</feature>
<proteinExistence type="predicted"/>
<dbReference type="GO" id="GO:0043235">
    <property type="term" value="C:receptor complex"/>
    <property type="evidence" value="ECO:0007669"/>
    <property type="project" value="TreeGrafter"/>
</dbReference>
<dbReference type="SMART" id="SM00060">
    <property type="entry name" value="FN3"/>
    <property type="match status" value="1"/>
</dbReference>
<reference evidence="2" key="1">
    <citation type="submission" date="2016-01" db="EMBL/GenBank/DDBJ databases">
        <title>Reference transcriptome for the parasite Schistocephalus solidus: insights into the molecular evolution of parasitism.</title>
        <authorList>
            <person name="Hebert F.O."/>
            <person name="Grambauer S."/>
            <person name="Barber I."/>
            <person name="Landry C.R."/>
            <person name="Aubin-Horth N."/>
        </authorList>
    </citation>
    <scope>NUCLEOTIDE SEQUENCE</scope>
</reference>
<dbReference type="EMBL" id="GEEE01020916">
    <property type="protein sequence ID" value="JAP42309.1"/>
    <property type="molecule type" value="Transcribed_RNA"/>
</dbReference>
<dbReference type="PANTHER" id="PTHR46957">
    <property type="entry name" value="CYTOKINE RECEPTOR"/>
    <property type="match status" value="1"/>
</dbReference>
<feature type="domain" description="Fibronectin type-III" evidence="1">
    <location>
        <begin position="1"/>
        <end position="71"/>
    </location>
</feature>
<dbReference type="InterPro" id="IPR036116">
    <property type="entry name" value="FN3_sf"/>
</dbReference>
<feature type="domain" description="Fibronectin type-III" evidence="1">
    <location>
        <begin position="75"/>
        <end position="165"/>
    </location>
</feature>
<dbReference type="PROSITE" id="PS50853">
    <property type="entry name" value="FN3"/>
    <property type="match status" value="2"/>
</dbReference>
<dbReference type="CDD" id="cd00063">
    <property type="entry name" value="FN3"/>
    <property type="match status" value="2"/>
</dbReference>
<feature type="non-terminal residue" evidence="2">
    <location>
        <position position="168"/>
    </location>
</feature>
<dbReference type="PANTHER" id="PTHR46957:SF2">
    <property type="entry name" value="RECEPTOR-TYPE TYROSINE-PROTEIN PHOSPHATASE BETA"/>
    <property type="match status" value="1"/>
</dbReference>
<dbReference type="Gene3D" id="2.60.40.10">
    <property type="entry name" value="Immunoglobulins"/>
    <property type="match status" value="2"/>
</dbReference>
<dbReference type="SUPFAM" id="SSF49265">
    <property type="entry name" value="Fibronectin type III"/>
    <property type="match status" value="1"/>
</dbReference>
<sequence length="168" mass="18296">HGHIQFYHIQANTTEASKQVKLTASTTETTFSDLEPNTKYKISVMTENQQVNGRGGGVGEAVTKEETTLPLIGQRVMDLSFPKTSASSIKVTWAPPAQPHGHIQFYHIQANTTEASKQVKLTASTTETTFSDLEPNTKYKISVMTENQQVNGRGGGVGEAVTKEETTL</sequence>
<dbReference type="Pfam" id="PF00041">
    <property type="entry name" value="fn3"/>
    <property type="match status" value="2"/>
</dbReference>
<gene>
    <name evidence="2" type="primary">TENR</name>
    <name evidence="2" type="ORF">TR107015</name>
</gene>
<accession>A0A0X3NR62</accession>